<evidence type="ECO:0000256" key="8">
    <source>
        <dbReference type="ARBA" id="ARBA00029381"/>
    </source>
</evidence>
<evidence type="ECO:0000256" key="5">
    <source>
        <dbReference type="ARBA" id="ARBA00022989"/>
    </source>
</evidence>
<evidence type="ECO:0000256" key="4">
    <source>
        <dbReference type="ARBA" id="ARBA00022824"/>
    </source>
</evidence>
<dbReference type="PANTHER" id="PTHR45923:SF2">
    <property type="entry name" value="PROTEIN SEY1"/>
    <property type="match status" value="1"/>
</dbReference>
<evidence type="ECO:0000256" key="2">
    <source>
        <dbReference type="ARBA" id="ARBA00022741"/>
    </source>
</evidence>
<name>A0AAD9G966_BABDI</name>
<dbReference type="InterPro" id="IPR008803">
    <property type="entry name" value="RHD3/Sey1"/>
</dbReference>
<dbReference type="InterPro" id="IPR030386">
    <property type="entry name" value="G_GB1_RHD3_dom"/>
</dbReference>
<evidence type="ECO:0000256" key="7">
    <source>
        <dbReference type="ARBA" id="ARBA00023136"/>
    </source>
</evidence>
<accession>A0AAD9G966</accession>
<dbReference type="GO" id="GO:0003924">
    <property type="term" value="F:GTPase activity"/>
    <property type="evidence" value="ECO:0007669"/>
    <property type="project" value="TreeGrafter"/>
</dbReference>
<comment type="similarity">
    <text evidence="9">Belongs to the TRAFAC class dynamin-like GTPase superfamily. GB1/RHD3 GTPase family.</text>
</comment>
<keyword evidence="1" id="KW-0812">Transmembrane</keyword>
<keyword evidence="3" id="KW-0378">Hydrolase</keyword>
<evidence type="ECO:0000313" key="13">
    <source>
        <dbReference type="Proteomes" id="UP001195914"/>
    </source>
</evidence>
<evidence type="ECO:0000256" key="6">
    <source>
        <dbReference type="ARBA" id="ARBA00023134"/>
    </source>
</evidence>
<sequence length="838" mass="94771">MPADGDMTVSNTVATKPLEFINYDCEISEEFNDYLKRRNFDKFNSNYNVLSILGCQSSGKSWFCMHISDSFTGSLLNSVFGLDFDVMNTKLGHSQTTKGLWGVLITPEEGKDGNATIVMDVEGTDSRERGEGRLTFEHRASLLCLAISDCVIINLWYHSLGNLTGSNYGLLKTVMEANLELAEGSGHTLATGEYKTIICFCIRDWFPELAPLDTVREKVVNGYMMDIWNDIKKPESYKNMAMEDLFRIELFGFNHALVHKDEFTADAETLLNEWNTSIRPKVYSRGVPSDGFFYYAKNILNTVKEQNHLDIPTQREMLANIRCQEIKNAVLDAVSENVSAMLTEVHEHPLDDFNNRVMAVVNSSVDNYFESASRYEKGTSVRIGVELVTALLHKIQPVFDAHMSHYCRDLIMKASVRIDKEFALRGKGKSLMVGTAKATEVWPKFTDLCEEIKGELLDSLSNSMASHDVHYTNDSELSVDFAFDRTASTDIFNVTFKNEVDMLKGRHLQALKAQIADIITSGFKVIDETLLECDITSKKYWGDVNALINKAYQTSIDTFKTSYEGIVANSKENEFEYLSFIVLLESTKANLERIESNIIDIISDRFEQFFQYQEYNGEQIPRAWETVTDEFLRQTYAKSKKDALSIVGVLRDCNPPTLEVPKFDLDSIKADHILYRDFNTGTSGLTESKSSLSDDVLVDTVKLCKRRFHELYKTAQKIQSSKSSGVSWKNVPPAFWVALLVCGFNEVLTVLRIVFKAQILIPLLIFVIFFVQYCARTIFGERVDEVLNPIKMKGLSLAYSVSQWFVTTALANLRERPSESGSAQGESAPPDDEDDKDK</sequence>
<dbReference type="Proteomes" id="UP001195914">
    <property type="component" value="Unassembled WGS sequence"/>
</dbReference>
<dbReference type="InterPro" id="IPR027417">
    <property type="entry name" value="P-loop_NTPase"/>
</dbReference>
<dbReference type="Pfam" id="PF20428">
    <property type="entry name" value="Sey1_3HB"/>
    <property type="match status" value="1"/>
</dbReference>
<keyword evidence="6" id="KW-0342">GTP-binding</keyword>
<dbReference type="InterPro" id="IPR046758">
    <property type="entry name" value="Sey1/RHD3-like_3HB"/>
</dbReference>
<feature type="domain" description="GB1/RHD3-type G" evidence="11">
    <location>
        <begin position="44"/>
        <end position="296"/>
    </location>
</feature>
<dbReference type="PANTHER" id="PTHR45923">
    <property type="entry name" value="PROTEIN SEY1"/>
    <property type="match status" value="1"/>
</dbReference>
<proteinExistence type="inferred from homology"/>
<protein>
    <submittedName>
        <fullName evidence="12">Root hair defective 3 GTP binding protein</fullName>
    </submittedName>
</protein>
<evidence type="ECO:0000256" key="10">
    <source>
        <dbReference type="SAM" id="MobiDB-lite"/>
    </source>
</evidence>
<dbReference type="Gene3D" id="3.40.50.300">
    <property type="entry name" value="P-loop containing nucleotide triphosphate hydrolases"/>
    <property type="match status" value="1"/>
</dbReference>
<feature type="region of interest" description="Disordered" evidence="10">
    <location>
        <begin position="815"/>
        <end position="838"/>
    </location>
</feature>
<reference evidence="12" key="1">
    <citation type="journal article" date="2014" name="Nucleic Acids Res.">
        <title>The evolutionary dynamics of variant antigen genes in Babesia reveal a history of genomic innovation underlying host-parasite interaction.</title>
        <authorList>
            <person name="Jackson A.P."/>
            <person name="Otto T.D."/>
            <person name="Darby A."/>
            <person name="Ramaprasad A."/>
            <person name="Xia D."/>
            <person name="Echaide I.E."/>
            <person name="Farber M."/>
            <person name="Gahlot S."/>
            <person name="Gamble J."/>
            <person name="Gupta D."/>
            <person name="Gupta Y."/>
            <person name="Jackson L."/>
            <person name="Malandrin L."/>
            <person name="Malas T.B."/>
            <person name="Moussa E."/>
            <person name="Nair M."/>
            <person name="Reid A.J."/>
            <person name="Sanders M."/>
            <person name="Sharma J."/>
            <person name="Tracey A."/>
            <person name="Quail M.A."/>
            <person name="Weir W."/>
            <person name="Wastling J.M."/>
            <person name="Hall N."/>
            <person name="Willadsen P."/>
            <person name="Lingelbach K."/>
            <person name="Shiels B."/>
            <person name="Tait A."/>
            <person name="Berriman M."/>
            <person name="Allred D.R."/>
            <person name="Pain A."/>
        </authorList>
    </citation>
    <scope>NUCLEOTIDE SEQUENCE</scope>
    <source>
        <strain evidence="12">1802A</strain>
    </source>
</reference>
<organism evidence="12 13">
    <name type="scientific">Babesia divergens</name>
    <dbReference type="NCBI Taxonomy" id="32595"/>
    <lineage>
        <taxon>Eukaryota</taxon>
        <taxon>Sar</taxon>
        <taxon>Alveolata</taxon>
        <taxon>Apicomplexa</taxon>
        <taxon>Aconoidasida</taxon>
        <taxon>Piroplasmida</taxon>
        <taxon>Babesiidae</taxon>
        <taxon>Babesia</taxon>
    </lineage>
</organism>
<dbReference type="SUPFAM" id="SSF52540">
    <property type="entry name" value="P-loop containing nucleoside triphosphate hydrolases"/>
    <property type="match status" value="1"/>
</dbReference>
<keyword evidence="5" id="KW-1133">Transmembrane helix</keyword>
<evidence type="ECO:0000256" key="1">
    <source>
        <dbReference type="ARBA" id="ARBA00022692"/>
    </source>
</evidence>
<evidence type="ECO:0000313" key="12">
    <source>
        <dbReference type="EMBL" id="KAK1934079.1"/>
    </source>
</evidence>
<dbReference type="GO" id="GO:0016320">
    <property type="term" value="P:endoplasmic reticulum membrane fusion"/>
    <property type="evidence" value="ECO:0007669"/>
    <property type="project" value="TreeGrafter"/>
</dbReference>
<keyword evidence="7" id="KW-0472">Membrane</keyword>
<reference evidence="12" key="2">
    <citation type="submission" date="2021-05" db="EMBL/GenBank/DDBJ databases">
        <authorList>
            <person name="Pain A."/>
        </authorList>
    </citation>
    <scope>NUCLEOTIDE SEQUENCE</scope>
    <source>
        <strain evidence="12">1802A</strain>
    </source>
</reference>
<keyword evidence="13" id="KW-1185">Reference proteome</keyword>
<comment type="function">
    <text evidence="8">Probable GTP-binding protein involved in generating and maintaining the structure of the tubular endoplasmic reticulum network.</text>
</comment>
<gene>
    <name evidence="12" type="ORF">X943_003531</name>
</gene>
<feature type="compositionally biased region" description="Acidic residues" evidence="10">
    <location>
        <begin position="829"/>
        <end position="838"/>
    </location>
</feature>
<dbReference type="Pfam" id="PF05879">
    <property type="entry name" value="RHD3_GTPase"/>
    <property type="match status" value="1"/>
</dbReference>
<dbReference type="EMBL" id="JAHBMH010000067">
    <property type="protein sequence ID" value="KAK1934079.1"/>
    <property type="molecule type" value="Genomic_DNA"/>
</dbReference>
<dbReference type="AlphaFoldDB" id="A0AAD9G966"/>
<keyword evidence="4" id="KW-0256">Endoplasmic reticulum</keyword>
<evidence type="ECO:0000256" key="9">
    <source>
        <dbReference type="PROSITE-ProRule" id="PRU01052"/>
    </source>
</evidence>
<evidence type="ECO:0000256" key="3">
    <source>
        <dbReference type="ARBA" id="ARBA00022801"/>
    </source>
</evidence>
<dbReference type="GO" id="GO:0005783">
    <property type="term" value="C:endoplasmic reticulum"/>
    <property type="evidence" value="ECO:0007669"/>
    <property type="project" value="TreeGrafter"/>
</dbReference>
<comment type="caution">
    <text evidence="12">The sequence shown here is derived from an EMBL/GenBank/DDBJ whole genome shotgun (WGS) entry which is preliminary data.</text>
</comment>
<evidence type="ECO:0000259" key="11">
    <source>
        <dbReference type="PROSITE" id="PS51715"/>
    </source>
</evidence>
<dbReference type="GO" id="GO:0005525">
    <property type="term" value="F:GTP binding"/>
    <property type="evidence" value="ECO:0007669"/>
    <property type="project" value="UniProtKB-KW"/>
</dbReference>
<keyword evidence="2" id="KW-0547">Nucleotide-binding</keyword>
<dbReference type="PROSITE" id="PS51715">
    <property type="entry name" value="G_GB1_RHD3"/>
    <property type="match status" value="1"/>
</dbReference>